<feature type="transmembrane region" description="Helical" evidence="1">
    <location>
        <begin position="200"/>
        <end position="218"/>
    </location>
</feature>
<gene>
    <name evidence="2" type="ORF">NCTC9836_01884</name>
</gene>
<feature type="transmembrane region" description="Helical" evidence="1">
    <location>
        <begin position="6"/>
        <end position="26"/>
    </location>
</feature>
<dbReference type="AlphaFoldDB" id="A0A381J8G4"/>
<dbReference type="EMBL" id="UFWZ01000001">
    <property type="protein sequence ID" value="SUY47550.1"/>
    <property type="molecule type" value="Genomic_DNA"/>
</dbReference>
<keyword evidence="1" id="KW-1133">Transmembrane helix</keyword>
<evidence type="ECO:0000313" key="3">
    <source>
        <dbReference type="Proteomes" id="UP000254664"/>
    </source>
</evidence>
<keyword evidence="1" id="KW-0812">Transmembrane</keyword>
<dbReference type="InterPro" id="IPR045350">
    <property type="entry name" value="DUF5968"/>
</dbReference>
<feature type="transmembrane region" description="Helical" evidence="1">
    <location>
        <begin position="139"/>
        <end position="163"/>
    </location>
</feature>
<keyword evidence="1" id="KW-0472">Membrane</keyword>
<evidence type="ECO:0000313" key="2">
    <source>
        <dbReference type="EMBL" id="SUY47550.1"/>
    </source>
</evidence>
<keyword evidence="3" id="KW-1185">Reference proteome</keyword>
<dbReference type="RefSeq" id="WP_115641500.1">
    <property type="nucleotide sequence ID" value="NZ_UFWZ01000001.1"/>
</dbReference>
<protein>
    <submittedName>
        <fullName evidence="2">Uncharacterized protein</fullName>
    </submittedName>
</protein>
<dbReference type="OrthoDB" id="1926852at2"/>
<accession>A0A381J8G4</accession>
<reference evidence="2 3" key="1">
    <citation type="submission" date="2018-06" db="EMBL/GenBank/DDBJ databases">
        <authorList>
            <consortium name="Pathogen Informatics"/>
            <person name="Doyle S."/>
        </authorList>
    </citation>
    <scope>NUCLEOTIDE SEQUENCE [LARGE SCALE GENOMIC DNA]</scope>
    <source>
        <strain evidence="2 3">NCTC9836</strain>
    </source>
</reference>
<feature type="transmembrane region" description="Helical" evidence="1">
    <location>
        <begin position="90"/>
        <end position="119"/>
    </location>
</feature>
<dbReference type="Proteomes" id="UP000254664">
    <property type="component" value="Unassembled WGS sequence"/>
</dbReference>
<evidence type="ECO:0000256" key="1">
    <source>
        <dbReference type="SAM" id="Phobius"/>
    </source>
</evidence>
<sequence>MQYYRSYIIILLSLILTLLWAIIYKIPIRKMKLFKKSSVYVCGWLNIEKDTYLEIMNATYFVLFGIVDIKLLASYFNINIDSLFSLNKLWYGIFLMLMVFIVLIEITMLIGVLVIEILLKSNIRKTISNVHWIPFDEKYPMYTAIIRPCYIVVLESIFFYGILMKTLTINLYMPFISALIIVTVLFTLGKLLVVKTKEQAVIFGIWNLVLFFTNGLVLGYTGSLVIPIIIYFLSTSFWVFKH</sequence>
<dbReference type="Pfam" id="PF19393">
    <property type="entry name" value="DUF5968"/>
    <property type="match status" value="1"/>
</dbReference>
<feature type="transmembrane region" description="Helical" evidence="1">
    <location>
        <begin position="58"/>
        <end position="78"/>
    </location>
</feature>
<organism evidence="2 3">
    <name type="scientific">Clostridium putrefaciens</name>
    <dbReference type="NCBI Taxonomy" id="99675"/>
    <lineage>
        <taxon>Bacteria</taxon>
        <taxon>Bacillati</taxon>
        <taxon>Bacillota</taxon>
        <taxon>Clostridia</taxon>
        <taxon>Eubacteriales</taxon>
        <taxon>Clostridiaceae</taxon>
        <taxon>Clostridium</taxon>
    </lineage>
</organism>
<feature type="transmembrane region" description="Helical" evidence="1">
    <location>
        <begin position="169"/>
        <end position="188"/>
    </location>
</feature>
<feature type="transmembrane region" description="Helical" evidence="1">
    <location>
        <begin position="224"/>
        <end position="240"/>
    </location>
</feature>
<name>A0A381J8G4_9CLOT</name>
<proteinExistence type="predicted"/>